<feature type="compositionally biased region" description="Basic and acidic residues" evidence="1">
    <location>
        <begin position="173"/>
        <end position="203"/>
    </location>
</feature>
<feature type="region of interest" description="Disordered" evidence="1">
    <location>
        <begin position="369"/>
        <end position="404"/>
    </location>
</feature>
<feature type="region of interest" description="Disordered" evidence="1">
    <location>
        <begin position="1"/>
        <end position="21"/>
    </location>
</feature>
<gene>
    <name evidence="2" type="ORF">Tco_1058251</name>
</gene>
<organism evidence="2 3">
    <name type="scientific">Tanacetum coccineum</name>
    <dbReference type="NCBI Taxonomy" id="301880"/>
    <lineage>
        <taxon>Eukaryota</taxon>
        <taxon>Viridiplantae</taxon>
        <taxon>Streptophyta</taxon>
        <taxon>Embryophyta</taxon>
        <taxon>Tracheophyta</taxon>
        <taxon>Spermatophyta</taxon>
        <taxon>Magnoliopsida</taxon>
        <taxon>eudicotyledons</taxon>
        <taxon>Gunneridae</taxon>
        <taxon>Pentapetalae</taxon>
        <taxon>asterids</taxon>
        <taxon>campanulids</taxon>
        <taxon>Asterales</taxon>
        <taxon>Asteraceae</taxon>
        <taxon>Asteroideae</taxon>
        <taxon>Anthemideae</taxon>
        <taxon>Anthemidinae</taxon>
        <taxon>Tanacetum</taxon>
    </lineage>
</organism>
<reference evidence="2" key="1">
    <citation type="journal article" date="2022" name="Int. J. Mol. Sci.">
        <title>Draft Genome of Tanacetum Coccineum: Genomic Comparison of Closely Related Tanacetum-Family Plants.</title>
        <authorList>
            <person name="Yamashiro T."/>
            <person name="Shiraishi A."/>
            <person name="Nakayama K."/>
            <person name="Satake H."/>
        </authorList>
    </citation>
    <scope>NUCLEOTIDE SEQUENCE</scope>
</reference>
<feature type="region of interest" description="Disordered" evidence="1">
    <location>
        <begin position="126"/>
        <end position="225"/>
    </location>
</feature>
<protein>
    <submittedName>
        <fullName evidence="2">Uncharacterized protein</fullName>
    </submittedName>
</protein>
<dbReference type="EMBL" id="BQNB010019304">
    <property type="protein sequence ID" value="GJT83909.1"/>
    <property type="molecule type" value="Genomic_DNA"/>
</dbReference>
<evidence type="ECO:0000313" key="2">
    <source>
        <dbReference type="EMBL" id="GJT83909.1"/>
    </source>
</evidence>
<accession>A0ABQ5H908</accession>
<proteinExistence type="predicted"/>
<comment type="caution">
    <text evidence="2">The sequence shown here is derived from an EMBL/GenBank/DDBJ whole genome shotgun (WGS) entry which is preliminary data.</text>
</comment>
<feature type="compositionally biased region" description="Basic and acidic residues" evidence="1">
    <location>
        <begin position="138"/>
        <end position="147"/>
    </location>
</feature>
<reference evidence="2" key="2">
    <citation type="submission" date="2022-01" db="EMBL/GenBank/DDBJ databases">
        <authorList>
            <person name="Yamashiro T."/>
            <person name="Shiraishi A."/>
            <person name="Satake H."/>
            <person name="Nakayama K."/>
        </authorList>
    </citation>
    <scope>NUCLEOTIDE SEQUENCE</scope>
</reference>
<feature type="compositionally biased region" description="Acidic residues" evidence="1">
    <location>
        <begin position="208"/>
        <end position="217"/>
    </location>
</feature>
<dbReference type="Proteomes" id="UP001151760">
    <property type="component" value="Unassembled WGS sequence"/>
</dbReference>
<sequence>MSHNKTSEHSGGTSLAISPLLQGDNHDSRVVGGWSRIQKSGRANGVLSYFQLRYEGAASEGTKVEPDSLRDSQQDKGEAMGVEEQGVEIGTHERPSAPYMLAQTSPSPAFIKENIEVLRTMIKEHDQQGYTRSNPKKLTYDEFKREGSGSSILPKEPKKPLQKQDVVQIRRSGILEDQSRSKTKSKEGRAKSRSRRSEPKGKSSDSSYEGDSEDTCEDLSIPYKRPKPTPFTSRITHFRYHRRAKLPQYVKVYKGSKYLEDHFESSYVKRVPPVLRILTFIHSHGHPELAKKLNDKIAKIDDQMFERVRVFIRGKAHACIAEVIRDPQWEKGNNRGGWSGGQERFQGRSNQRGKTKNVYFICEEGNIHPSDQDPEGNLGHGHCKLSTTSAANRNSREVEHEQVL</sequence>
<keyword evidence="3" id="KW-1185">Reference proteome</keyword>
<feature type="region of interest" description="Disordered" evidence="1">
    <location>
        <begin position="332"/>
        <end position="352"/>
    </location>
</feature>
<feature type="compositionally biased region" description="Basic and acidic residues" evidence="1">
    <location>
        <begin position="394"/>
        <end position="404"/>
    </location>
</feature>
<evidence type="ECO:0000313" key="3">
    <source>
        <dbReference type="Proteomes" id="UP001151760"/>
    </source>
</evidence>
<name>A0ABQ5H908_9ASTR</name>
<evidence type="ECO:0000256" key="1">
    <source>
        <dbReference type="SAM" id="MobiDB-lite"/>
    </source>
</evidence>